<organism evidence="1 2">
    <name type="scientific">Xylaria curta</name>
    <dbReference type="NCBI Taxonomy" id="42375"/>
    <lineage>
        <taxon>Eukaryota</taxon>
        <taxon>Fungi</taxon>
        <taxon>Dikarya</taxon>
        <taxon>Ascomycota</taxon>
        <taxon>Pezizomycotina</taxon>
        <taxon>Sordariomycetes</taxon>
        <taxon>Xylariomycetidae</taxon>
        <taxon>Xylariales</taxon>
        <taxon>Xylariaceae</taxon>
        <taxon>Xylaria</taxon>
    </lineage>
</organism>
<reference evidence="1" key="1">
    <citation type="submission" date="2022-10" db="EMBL/GenBank/DDBJ databases">
        <title>Genome Sequence of Xylaria curta.</title>
        <authorList>
            <person name="Buettner E."/>
        </authorList>
    </citation>
    <scope>NUCLEOTIDE SEQUENCE</scope>
    <source>
        <strain evidence="1">Babe10</strain>
    </source>
</reference>
<protein>
    <submittedName>
        <fullName evidence="1">Uncharacterized protein</fullName>
    </submittedName>
</protein>
<dbReference type="EMBL" id="JAPDGR010000135">
    <property type="protein sequence ID" value="KAJ2995363.1"/>
    <property type="molecule type" value="Genomic_DNA"/>
</dbReference>
<proteinExistence type="predicted"/>
<keyword evidence="2" id="KW-1185">Reference proteome</keyword>
<evidence type="ECO:0000313" key="1">
    <source>
        <dbReference type="EMBL" id="KAJ2995363.1"/>
    </source>
</evidence>
<dbReference type="Proteomes" id="UP001143856">
    <property type="component" value="Unassembled WGS sequence"/>
</dbReference>
<accession>A0ACC1PNF3</accession>
<sequence>MANTNLETALHQAFVDHGLIRVIIKFNPRDVKFINQYISLTGDTNPSEWISYSVENQIKRWDPDSGMDESLTVCAIAPAFNTYVTALAFTTLEEGIGAKRLTPMRLRDMMVSNYITAGGDLKTWRWIGTAAIINEVTRAHAMECFREAGKDLKQNGSVQLLHSDIRFAEHILSNPFTRGIQNLLREYRKETADARIKRIIFIADGIPVDWEKTTWTGYMPRLYLVVELFRPGDEGYPPHQTTQVTKIKLVNYPPSK</sequence>
<evidence type="ECO:0000313" key="2">
    <source>
        <dbReference type="Proteomes" id="UP001143856"/>
    </source>
</evidence>
<gene>
    <name evidence="1" type="ORF">NUW58_g1287</name>
</gene>
<comment type="caution">
    <text evidence="1">The sequence shown here is derived from an EMBL/GenBank/DDBJ whole genome shotgun (WGS) entry which is preliminary data.</text>
</comment>
<name>A0ACC1PNF3_9PEZI</name>